<accession>A0A225UP84</accession>
<feature type="region of interest" description="Disordered" evidence="1">
    <location>
        <begin position="1"/>
        <end position="47"/>
    </location>
</feature>
<proteinExistence type="predicted"/>
<feature type="compositionally biased region" description="Low complexity" evidence="1">
    <location>
        <begin position="333"/>
        <end position="342"/>
    </location>
</feature>
<evidence type="ECO:0000256" key="1">
    <source>
        <dbReference type="SAM" id="MobiDB-lite"/>
    </source>
</evidence>
<reference evidence="3" key="1">
    <citation type="submission" date="2017-03" db="EMBL/GenBank/DDBJ databases">
        <title>Phytopthora megakarya and P. palmivora, two closely related causual agents of cacao black pod achieved similar genome size and gene model numbers by different mechanisms.</title>
        <authorList>
            <person name="Ali S."/>
            <person name="Shao J."/>
            <person name="Larry D.J."/>
            <person name="Kronmiller B."/>
            <person name="Shen D."/>
            <person name="Strem M.D."/>
            <person name="Melnick R.L."/>
            <person name="Guiltinan M.J."/>
            <person name="Tyler B.M."/>
            <person name="Meinhardt L.W."/>
            <person name="Bailey B.A."/>
        </authorList>
    </citation>
    <scope>NUCLEOTIDE SEQUENCE [LARGE SCALE GENOMIC DNA]</scope>
    <source>
        <strain evidence="3">zdho120</strain>
    </source>
</reference>
<keyword evidence="3" id="KW-1185">Reference proteome</keyword>
<feature type="non-terminal residue" evidence="2">
    <location>
        <position position="364"/>
    </location>
</feature>
<name>A0A225UP84_9STRA</name>
<organism evidence="2 3">
    <name type="scientific">Phytophthora megakarya</name>
    <dbReference type="NCBI Taxonomy" id="4795"/>
    <lineage>
        <taxon>Eukaryota</taxon>
        <taxon>Sar</taxon>
        <taxon>Stramenopiles</taxon>
        <taxon>Oomycota</taxon>
        <taxon>Peronosporomycetes</taxon>
        <taxon>Peronosporales</taxon>
        <taxon>Peronosporaceae</taxon>
        <taxon>Phytophthora</taxon>
    </lineage>
</organism>
<dbReference type="EMBL" id="NBNE01013506">
    <property type="protein sequence ID" value="OWY95037.1"/>
    <property type="molecule type" value="Genomic_DNA"/>
</dbReference>
<comment type="caution">
    <text evidence="2">The sequence shown here is derived from an EMBL/GenBank/DDBJ whole genome shotgun (WGS) entry which is preliminary data.</text>
</comment>
<dbReference type="Proteomes" id="UP000198211">
    <property type="component" value="Unassembled WGS sequence"/>
</dbReference>
<evidence type="ECO:0008006" key="4">
    <source>
        <dbReference type="Google" id="ProtNLM"/>
    </source>
</evidence>
<protein>
    <recommendedName>
        <fullName evidence="4">Retrotransposon gag domain-containing protein</fullName>
    </recommendedName>
</protein>
<evidence type="ECO:0000313" key="2">
    <source>
        <dbReference type="EMBL" id="OWY95037.1"/>
    </source>
</evidence>
<sequence>MGAAPLPTTAAPTTSTGGQQPDGAAPPTSTTTSATVPGTPSDHNLNTSSVATSQHQIVPVGGQGDLVPQTYENQIQPYEYPYRGRHAGSQQAPTPRTPRTAIASYGGYTMADFAGTPGFGFDNPFSRSANVSSPVASEGGQERFEFGMSPCVKNAVRMIQPFYSEGAIVEKTLSFWDAFERATVCLNDAVRLNDFRVLLKGKSGEDWWMHSRIEDFDTLRTRFYNQFICQTPLQMIERLRNAKRSKGMSAEVWGDVISNLCDSAQVTDPQMRYQYFLAGIRNKEWKAALQTTMIIDIPRAVMTLLYKNMHLPTENELEFAGETTKKPSSEESMMQQMMGQMQKTQHLLVSQNQLLARPPRSPKN</sequence>
<feature type="region of interest" description="Disordered" evidence="1">
    <location>
        <begin position="319"/>
        <end position="342"/>
    </location>
</feature>
<feature type="compositionally biased region" description="Low complexity" evidence="1">
    <location>
        <begin position="1"/>
        <end position="41"/>
    </location>
</feature>
<dbReference type="AlphaFoldDB" id="A0A225UP84"/>
<dbReference type="OrthoDB" id="115111at2759"/>
<gene>
    <name evidence="2" type="ORF">PHMEG_00035071</name>
</gene>
<evidence type="ECO:0000313" key="3">
    <source>
        <dbReference type="Proteomes" id="UP000198211"/>
    </source>
</evidence>